<comment type="caution">
    <text evidence="2">The sequence shown here is derived from an EMBL/GenBank/DDBJ whole genome shotgun (WGS) entry which is preliminary data.</text>
</comment>
<proteinExistence type="predicted"/>
<feature type="region of interest" description="Disordered" evidence="1">
    <location>
        <begin position="1"/>
        <end position="25"/>
    </location>
</feature>
<evidence type="ECO:0000313" key="2">
    <source>
        <dbReference type="EMBL" id="GMF31163.1"/>
    </source>
</evidence>
<feature type="region of interest" description="Disordered" evidence="1">
    <location>
        <begin position="43"/>
        <end position="65"/>
    </location>
</feature>
<sequence length="99" mass="11718">MQRTEMWWKCGQKRPRRHPDAAGGGARAAEVLTLYWYFNGKLEDDDKEEDDEDEHEEDLEDQRPVPLHHVEELEQLAMRSLDVCLPERERERSHGCVSE</sequence>
<accession>A0A9W6UF00</accession>
<protein>
    <submittedName>
        <fullName evidence="2">Unnamed protein product</fullName>
    </submittedName>
</protein>
<organism evidence="2 3">
    <name type="scientific">Phytophthora fragariaefolia</name>
    <dbReference type="NCBI Taxonomy" id="1490495"/>
    <lineage>
        <taxon>Eukaryota</taxon>
        <taxon>Sar</taxon>
        <taxon>Stramenopiles</taxon>
        <taxon>Oomycota</taxon>
        <taxon>Peronosporomycetes</taxon>
        <taxon>Peronosporales</taxon>
        <taxon>Peronosporaceae</taxon>
        <taxon>Phytophthora</taxon>
    </lineage>
</organism>
<dbReference type="Proteomes" id="UP001165121">
    <property type="component" value="Unassembled WGS sequence"/>
</dbReference>
<name>A0A9W6UF00_9STRA</name>
<keyword evidence="3" id="KW-1185">Reference proteome</keyword>
<evidence type="ECO:0000313" key="3">
    <source>
        <dbReference type="Proteomes" id="UP001165121"/>
    </source>
</evidence>
<dbReference type="EMBL" id="BSXT01000619">
    <property type="protein sequence ID" value="GMF31163.1"/>
    <property type="molecule type" value="Genomic_DNA"/>
</dbReference>
<gene>
    <name evidence="2" type="ORF">Pfra01_000707500</name>
</gene>
<feature type="compositionally biased region" description="Acidic residues" evidence="1">
    <location>
        <begin position="43"/>
        <end position="60"/>
    </location>
</feature>
<dbReference type="AlphaFoldDB" id="A0A9W6UF00"/>
<reference evidence="2" key="1">
    <citation type="submission" date="2023-04" db="EMBL/GenBank/DDBJ databases">
        <title>Phytophthora fragariaefolia NBRC 109709.</title>
        <authorList>
            <person name="Ichikawa N."/>
            <person name="Sato H."/>
            <person name="Tonouchi N."/>
        </authorList>
    </citation>
    <scope>NUCLEOTIDE SEQUENCE</scope>
    <source>
        <strain evidence="2">NBRC 109709</strain>
    </source>
</reference>
<evidence type="ECO:0000256" key="1">
    <source>
        <dbReference type="SAM" id="MobiDB-lite"/>
    </source>
</evidence>